<organism evidence="1">
    <name type="scientific">Rhizophora mucronata</name>
    <name type="common">Asiatic mangrove</name>
    <dbReference type="NCBI Taxonomy" id="61149"/>
    <lineage>
        <taxon>Eukaryota</taxon>
        <taxon>Viridiplantae</taxon>
        <taxon>Streptophyta</taxon>
        <taxon>Embryophyta</taxon>
        <taxon>Tracheophyta</taxon>
        <taxon>Spermatophyta</taxon>
        <taxon>Magnoliopsida</taxon>
        <taxon>eudicotyledons</taxon>
        <taxon>Gunneridae</taxon>
        <taxon>Pentapetalae</taxon>
        <taxon>rosids</taxon>
        <taxon>fabids</taxon>
        <taxon>Malpighiales</taxon>
        <taxon>Rhizophoraceae</taxon>
        <taxon>Rhizophora</taxon>
    </lineage>
</organism>
<name>A0A2P2IHD4_RHIMU</name>
<protein>
    <submittedName>
        <fullName evidence="1">Uncharacterized protein</fullName>
    </submittedName>
</protein>
<dbReference type="EMBL" id="GGEC01000157">
    <property type="protein sequence ID" value="MBW80640.1"/>
    <property type="molecule type" value="Transcribed_RNA"/>
</dbReference>
<proteinExistence type="predicted"/>
<sequence length="18" mass="1994">MVGFLCTVFDFTGKWTAA</sequence>
<evidence type="ECO:0000313" key="1">
    <source>
        <dbReference type="EMBL" id="MBW80640.1"/>
    </source>
</evidence>
<dbReference type="AlphaFoldDB" id="A0A2P2IHD4"/>
<reference evidence="1" key="1">
    <citation type="submission" date="2018-02" db="EMBL/GenBank/DDBJ databases">
        <title>Rhizophora mucronata_Transcriptome.</title>
        <authorList>
            <person name="Meera S.P."/>
            <person name="Sreeshan A."/>
            <person name="Augustine A."/>
        </authorList>
    </citation>
    <scope>NUCLEOTIDE SEQUENCE</scope>
    <source>
        <tissue evidence="1">Leaf</tissue>
    </source>
</reference>
<accession>A0A2P2IHD4</accession>